<reference evidence="8" key="1">
    <citation type="submission" date="2016-10" db="EMBL/GenBank/DDBJ databases">
        <authorList>
            <person name="de Groot N.N."/>
        </authorList>
    </citation>
    <scope>NUCLEOTIDE SEQUENCE [LARGE SCALE GENOMIC DNA]</scope>
    <source>
        <strain evidence="8">K</strain>
    </source>
</reference>
<evidence type="ECO:0000313" key="8">
    <source>
        <dbReference type="EMBL" id="OHT15584.1"/>
    </source>
</evidence>
<keyword evidence="9" id="KW-1185">Reference proteome</keyword>
<sequence>MAIAFGKAFVYSLIYFMGSIQFGFILNYNGLMIQNFKKDYPNWDYEKDSLLVDFFNNFASLFACIGGFIIHFFIRISNRRFIVSMYSLVNVVLWLVYFAVTPDRLILGVTLRCIQGVLNGGLVTITPILITENAPDDNTGMFGCINQAGIVVGMVVLAMVGVNSPTRTLTILCAIVNGLFACLIWLTPRDKAIEKIEPGQFKKNIAPIIIGMVMMLFQQFSGMNAILDNLVLIMSKTGIEMDSGLQSAIVQCAQLLSVLIASINMDGIGRKGMWIFSAVGIMIAQVLYLINLKASMPGWFGAVFVFPLQLFFGHGYGPIPWFICYDLFPHSFRTMGQSFVTFANMLSSFCVTYLFPVMKEKIGEFYTMVIFFCITFFAIPFGYNCIPSRDNKEGDGVTLI</sequence>
<protein>
    <submittedName>
        <fullName evidence="8">Major facilitator superfamily transporter</fullName>
    </submittedName>
</protein>
<evidence type="ECO:0000313" key="7">
    <source>
        <dbReference type="EMBL" id="OHT15583.1"/>
    </source>
</evidence>
<dbReference type="InterPro" id="IPR020846">
    <property type="entry name" value="MFS_dom"/>
</dbReference>
<keyword evidence="4 5" id="KW-0472">Membrane</keyword>
<evidence type="ECO:0000256" key="1">
    <source>
        <dbReference type="ARBA" id="ARBA00004141"/>
    </source>
</evidence>
<evidence type="ECO:0000256" key="4">
    <source>
        <dbReference type="ARBA" id="ARBA00023136"/>
    </source>
</evidence>
<dbReference type="FunFam" id="1.20.1250.20:FF:000279">
    <property type="entry name" value="Major facilitator superfamily protein"/>
    <property type="match status" value="1"/>
</dbReference>
<organism evidence="8 9">
    <name type="scientific">Tritrichomonas foetus</name>
    <dbReference type="NCBI Taxonomy" id="1144522"/>
    <lineage>
        <taxon>Eukaryota</taxon>
        <taxon>Metamonada</taxon>
        <taxon>Parabasalia</taxon>
        <taxon>Tritrichomonadida</taxon>
        <taxon>Tritrichomonadidae</taxon>
        <taxon>Tritrichomonas</taxon>
    </lineage>
</organism>
<dbReference type="Pfam" id="PF00083">
    <property type="entry name" value="Sugar_tr"/>
    <property type="match status" value="2"/>
</dbReference>
<feature type="transmembrane region" description="Helical" evidence="5">
    <location>
        <begin position="168"/>
        <end position="187"/>
    </location>
</feature>
<comment type="subcellular location">
    <subcellularLocation>
        <location evidence="1">Membrane</location>
        <topology evidence="1">Multi-pass membrane protein</topology>
    </subcellularLocation>
</comment>
<evidence type="ECO:0000256" key="3">
    <source>
        <dbReference type="ARBA" id="ARBA00022989"/>
    </source>
</evidence>
<evidence type="ECO:0000313" key="9">
    <source>
        <dbReference type="Proteomes" id="UP000179807"/>
    </source>
</evidence>
<dbReference type="EMBL" id="MLAK01000216">
    <property type="protein sequence ID" value="OHT15583.1"/>
    <property type="molecule type" value="Genomic_DNA"/>
</dbReference>
<feature type="transmembrane region" description="Helical" evidence="5">
    <location>
        <begin position="365"/>
        <end position="383"/>
    </location>
</feature>
<dbReference type="Gene3D" id="1.20.1250.20">
    <property type="entry name" value="MFS general substrate transporter like domains"/>
    <property type="match status" value="2"/>
</dbReference>
<evidence type="ECO:0000259" key="6">
    <source>
        <dbReference type="PROSITE" id="PS50850"/>
    </source>
</evidence>
<keyword evidence="2 5" id="KW-0812">Transmembrane</keyword>
<gene>
    <name evidence="7" type="ORF">TRFO_42475</name>
    <name evidence="8" type="ORF">TRFO_42477</name>
</gene>
<dbReference type="PANTHER" id="PTHR48021:SF1">
    <property type="entry name" value="GH07001P-RELATED"/>
    <property type="match status" value="1"/>
</dbReference>
<dbReference type="GeneID" id="94849032"/>
<feature type="transmembrane region" description="Helical" evidence="5">
    <location>
        <begin position="273"/>
        <end position="292"/>
    </location>
</feature>
<dbReference type="VEuPathDB" id="TrichDB:TRFO_42475"/>
<reference evidence="9" key="2">
    <citation type="submission" date="2016-10" db="EMBL/GenBank/DDBJ databases">
        <authorList>
            <person name="Benchimol M."/>
            <person name="Almeida L.G."/>
            <person name="Vasconcelos A.T."/>
            <person name="Perreira-Neves A."/>
            <person name="Rosa I.A."/>
            <person name="Tasca T."/>
            <person name="Bogo M.R."/>
            <person name="de Souza W."/>
        </authorList>
    </citation>
    <scope>NUCLEOTIDE SEQUENCE [LARGE SCALE GENOMIC DNA]</scope>
    <source>
        <strain evidence="9">K</strain>
    </source>
</reference>
<dbReference type="PROSITE" id="PS00216">
    <property type="entry name" value="SUGAR_TRANSPORT_1"/>
    <property type="match status" value="1"/>
</dbReference>
<feature type="transmembrane region" description="Helical" evidence="5">
    <location>
        <begin position="54"/>
        <end position="74"/>
    </location>
</feature>
<dbReference type="SUPFAM" id="SSF103473">
    <property type="entry name" value="MFS general substrate transporter"/>
    <property type="match status" value="1"/>
</dbReference>
<evidence type="ECO:0000256" key="2">
    <source>
        <dbReference type="ARBA" id="ARBA00022692"/>
    </source>
</evidence>
<dbReference type="PANTHER" id="PTHR48021">
    <property type="match status" value="1"/>
</dbReference>
<dbReference type="InterPro" id="IPR005828">
    <property type="entry name" value="MFS_sugar_transport-like"/>
</dbReference>
<dbReference type="PROSITE" id="PS50850">
    <property type="entry name" value="MFS"/>
    <property type="match status" value="1"/>
</dbReference>
<proteinExistence type="predicted"/>
<feature type="domain" description="Major facilitator superfamily (MFS) profile" evidence="6">
    <location>
        <begin position="7"/>
        <end position="390"/>
    </location>
</feature>
<dbReference type="InterPro" id="IPR050549">
    <property type="entry name" value="MFS_Trehalose_Transporter"/>
</dbReference>
<feature type="transmembrane region" description="Helical" evidence="5">
    <location>
        <begin position="142"/>
        <end position="162"/>
    </location>
</feature>
<feature type="transmembrane region" description="Helical" evidence="5">
    <location>
        <begin position="81"/>
        <end position="100"/>
    </location>
</feature>
<feature type="transmembrane region" description="Helical" evidence="5">
    <location>
        <begin position="106"/>
        <end position="130"/>
    </location>
</feature>
<dbReference type="InterPro" id="IPR005829">
    <property type="entry name" value="Sugar_transporter_CS"/>
</dbReference>
<evidence type="ECO:0000256" key="5">
    <source>
        <dbReference type="SAM" id="Phobius"/>
    </source>
</evidence>
<name>A0A1J4KXH3_9EUKA</name>
<accession>A0A1J4KXH3</accession>
<dbReference type="InterPro" id="IPR036259">
    <property type="entry name" value="MFS_trans_sf"/>
</dbReference>
<feature type="transmembrane region" description="Helical" evidence="5">
    <location>
        <begin position="12"/>
        <end position="34"/>
    </location>
</feature>
<feature type="transmembrane region" description="Helical" evidence="5">
    <location>
        <begin position="339"/>
        <end position="358"/>
    </location>
</feature>
<dbReference type="EMBL" id="MLAK01000216">
    <property type="protein sequence ID" value="OHT15584.1"/>
    <property type="molecule type" value="Genomic_DNA"/>
</dbReference>
<dbReference type="Proteomes" id="UP000179807">
    <property type="component" value="Unassembled WGS sequence"/>
</dbReference>
<dbReference type="OrthoDB" id="4142200at2759"/>
<keyword evidence="3 5" id="KW-1133">Transmembrane helix</keyword>
<dbReference type="AlphaFoldDB" id="A0A1J4KXH3"/>
<feature type="transmembrane region" description="Helical" evidence="5">
    <location>
        <begin position="208"/>
        <end position="227"/>
    </location>
</feature>
<dbReference type="GO" id="GO:0022857">
    <property type="term" value="F:transmembrane transporter activity"/>
    <property type="evidence" value="ECO:0007669"/>
    <property type="project" value="InterPro"/>
</dbReference>
<feature type="transmembrane region" description="Helical" evidence="5">
    <location>
        <begin position="299"/>
        <end position="319"/>
    </location>
</feature>
<dbReference type="GO" id="GO:0016020">
    <property type="term" value="C:membrane"/>
    <property type="evidence" value="ECO:0007669"/>
    <property type="project" value="UniProtKB-SubCell"/>
</dbReference>
<dbReference type="VEuPathDB" id="TrichDB:TRFO_42477"/>
<comment type="caution">
    <text evidence="8">The sequence shown here is derived from an EMBL/GenBank/DDBJ whole genome shotgun (WGS) entry which is preliminary data.</text>
</comment>
<dbReference type="RefSeq" id="XP_068368719.1">
    <property type="nucleotide sequence ID" value="XM_068514328.1"/>
</dbReference>